<feature type="region of interest" description="Disordered" evidence="1">
    <location>
        <begin position="131"/>
        <end position="151"/>
    </location>
</feature>
<accession>A0AAD5R6D7</accession>
<evidence type="ECO:0000256" key="1">
    <source>
        <dbReference type="SAM" id="MobiDB-lite"/>
    </source>
</evidence>
<name>A0AAD5R6D7_PARTN</name>
<dbReference type="AlphaFoldDB" id="A0AAD5R6D7"/>
<reference evidence="3" key="1">
    <citation type="submission" date="2021-06" db="EMBL/GenBank/DDBJ databases">
        <title>Parelaphostrongylus tenuis whole genome reference sequence.</title>
        <authorList>
            <person name="Garwood T.J."/>
            <person name="Larsen P.A."/>
            <person name="Fountain-Jones N.M."/>
            <person name="Garbe J.R."/>
            <person name="Macchietto M.G."/>
            <person name="Kania S.A."/>
            <person name="Gerhold R.W."/>
            <person name="Richards J.E."/>
            <person name="Wolf T.M."/>
        </authorList>
    </citation>
    <scope>NUCLEOTIDE SEQUENCE</scope>
    <source>
        <strain evidence="3">MNPRO001-30</strain>
        <tissue evidence="3">Meninges</tissue>
    </source>
</reference>
<sequence>MSVCREDNEQTRALLQVVDQLLQGVRVETFRAERGVIRSERGASSNALIVVITSCVCATATVAVVFAACSVSAGAVDERRTRERRAVHRPSVRQAGGRPSVYPSYVRLLSVGRSERSGGSGVWCGGCGRRSERGDVPPRARANRRHHVPSPRSYRISPYRLLSVRSRTSCRSSFYFLGKSAFKLVDWCDSP</sequence>
<evidence type="ECO:0000313" key="4">
    <source>
        <dbReference type="Proteomes" id="UP001196413"/>
    </source>
</evidence>
<comment type="caution">
    <text evidence="3">The sequence shown here is derived from an EMBL/GenBank/DDBJ whole genome shotgun (WGS) entry which is preliminary data.</text>
</comment>
<keyword evidence="2" id="KW-1133">Transmembrane helix</keyword>
<feature type="transmembrane region" description="Helical" evidence="2">
    <location>
        <begin position="47"/>
        <end position="76"/>
    </location>
</feature>
<organism evidence="3 4">
    <name type="scientific">Parelaphostrongylus tenuis</name>
    <name type="common">Meningeal worm</name>
    <dbReference type="NCBI Taxonomy" id="148309"/>
    <lineage>
        <taxon>Eukaryota</taxon>
        <taxon>Metazoa</taxon>
        <taxon>Ecdysozoa</taxon>
        <taxon>Nematoda</taxon>
        <taxon>Chromadorea</taxon>
        <taxon>Rhabditida</taxon>
        <taxon>Rhabditina</taxon>
        <taxon>Rhabditomorpha</taxon>
        <taxon>Strongyloidea</taxon>
        <taxon>Metastrongylidae</taxon>
        <taxon>Parelaphostrongylus</taxon>
    </lineage>
</organism>
<dbReference type="Proteomes" id="UP001196413">
    <property type="component" value="Unassembled WGS sequence"/>
</dbReference>
<gene>
    <name evidence="3" type="ORF">KIN20_032058</name>
</gene>
<evidence type="ECO:0000256" key="2">
    <source>
        <dbReference type="SAM" id="Phobius"/>
    </source>
</evidence>
<keyword evidence="4" id="KW-1185">Reference proteome</keyword>
<protein>
    <submittedName>
        <fullName evidence="3">Uncharacterized protein</fullName>
    </submittedName>
</protein>
<keyword evidence="2" id="KW-0472">Membrane</keyword>
<proteinExistence type="predicted"/>
<dbReference type="EMBL" id="JAHQIW010006770">
    <property type="protein sequence ID" value="KAJ1370351.1"/>
    <property type="molecule type" value="Genomic_DNA"/>
</dbReference>
<keyword evidence="2" id="KW-0812">Transmembrane</keyword>
<evidence type="ECO:0000313" key="3">
    <source>
        <dbReference type="EMBL" id="KAJ1370351.1"/>
    </source>
</evidence>